<evidence type="ECO:0000313" key="2">
    <source>
        <dbReference type="EMBL" id="KAF4616306.1"/>
    </source>
</evidence>
<feature type="compositionally biased region" description="Low complexity" evidence="1">
    <location>
        <begin position="1"/>
        <end position="21"/>
    </location>
</feature>
<gene>
    <name evidence="2" type="ORF">D9613_008443</name>
</gene>
<dbReference type="AlphaFoldDB" id="A0A8H4QSA4"/>
<comment type="caution">
    <text evidence="2">The sequence shown here is derived from an EMBL/GenBank/DDBJ whole genome shotgun (WGS) entry which is preliminary data.</text>
</comment>
<name>A0A8H4QSA4_9AGAR</name>
<accession>A0A8H4QSA4</accession>
<dbReference type="EMBL" id="JAACJL010000031">
    <property type="protein sequence ID" value="KAF4616306.1"/>
    <property type="molecule type" value="Genomic_DNA"/>
</dbReference>
<sequence>MSASSSSSTSHASSPDTTSPSLGYSARVKQVQRPVLKSSPTPYPSFSVDVDELGLIKRVEKRKKEKRYTGRHNPNAQSKGISKALADLIPPEIINLILRQLIDDKQTLMKCSLVAWEWFFWARCYLVPKKIRVHIDSWHCIDPLETLSLFEHPSSTIGRYIHHLSVKPPSNNSRSLPGGHMRDIPLDYRRFLHAFVPNCDALRSMSLSNLDLNEFSDPKSPPHLQRAFPHLSNLEIRRCTFQTYGHFFSFVSNKRRLQHLSLTDVHILQPDVAGELFVAPAPRQLRYLRIHTAGLDRVLDWTLAHRHGPRIKSLEVGGIMTWEEQESAIRFFRRHGPSIETIKFCLYSWSLEIDLGVCSNLRELYISHAVLQDSSTGAALSTVLNQITSSKIADITLHFINRPENYNLLNWSELARVFEKPIFSAFKRLLIILNVDDDEEVPGSSDSVGVYLRACFHPLTRRKILNLMFE</sequence>
<dbReference type="InterPro" id="IPR032675">
    <property type="entry name" value="LRR_dom_sf"/>
</dbReference>
<reference evidence="2 3" key="1">
    <citation type="submission" date="2019-12" db="EMBL/GenBank/DDBJ databases">
        <authorList>
            <person name="Floudas D."/>
            <person name="Bentzer J."/>
            <person name="Ahren D."/>
            <person name="Johansson T."/>
            <person name="Persson P."/>
            <person name="Tunlid A."/>
        </authorList>
    </citation>
    <scope>NUCLEOTIDE SEQUENCE [LARGE SCALE GENOMIC DNA]</scope>
    <source>
        <strain evidence="2 3">CBS 102.39</strain>
    </source>
</reference>
<evidence type="ECO:0000313" key="3">
    <source>
        <dbReference type="Proteomes" id="UP000521872"/>
    </source>
</evidence>
<protein>
    <recommendedName>
        <fullName evidence="4">F-box domain-containing protein</fullName>
    </recommendedName>
</protein>
<organism evidence="2 3">
    <name type="scientific">Agrocybe pediades</name>
    <dbReference type="NCBI Taxonomy" id="84607"/>
    <lineage>
        <taxon>Eukaryota</taxon>
        <taxon>Fungi</taxon>
        <taxon>Dikarya</taxon>
        <taxon>Basidiomycota</taxon>
        <taxon>Agaricomycotina</taxon>
        <taxon>Agaricomycetes</taxon>
        <taxon>Agaricomycetidae</taxon>
        <taxon>Agaricales</taxon>
        <taxon>Agaricineae</taxon>
        <taxon>Strophariaceae</taxon>
        <taxon>Agrocybe</taxon>
    </lineage>
</organism>
<evidence type="ECO:0000256" key="1">
    <source>
        <dbReference type="SAM" id="MobiDB-lite"/>
    </source>
</evidence>
<feature type="region of interest" description="Disordered" evidence="1">
    <location>
        <begin position="1"/>
        <end position="24"/>
    </location>
</feature>
<evidence type="ECO:0008006" key="4">
    <source>
        <dbReference type="Google" id="ProtNLM"/>
    </source>
</evidence>
<dbReference type="SUPFAM" id="SSF52047">
    <property type="entry name" value="RNI-like"/>
    <property type="match status" value="1"/>
</dbReference>
<keyword evidence="3" id="KW-1185">Reference proteome</keyword>
<dbReference type="Proteomes" id="UP000521872">
    <property type="component" value="Unassembled WGS sequence"/>
</dbReference>
<proteinExistence type="predicted"/>
<dbReference type="Gene3D" id="3.80.10.10">
    <property type="entry name" value="Ribonuclease Inhibitor"/>
    <property type="match status" value="1"/>
</dbReference>